<comment type="caution">
    <text evidence="2">The sequence shown here is derived from an EMBL/GenBank/DDBJ whole genome shotgun (WGS) entry which is preliminary data.</text>
</comment>
<organism evidence="2 3">
    <name type="scientific">Smittium mucronatum</name>
    <dbReference type="NCBI Taxonomy" id="133383"/>
    <lineage>
        <taxon>Eukaryota</taxon>
        <taxon>Fungi</taxon>
        <taxon>Fungi incertae sedis</taxon>
        <taxon>Zoopagomycota</taxon>
        <taxon>Kickxellomycotina</taxon>
        <taxon>Harpellomycetes</taxon>
        <taxon>Harpellales</taxon>
        <taxon>Legeriomycetaceae</taxon>
        <taxon>Smittium</taxon>
    </lineage>
</organism>
<feature type="region of interest" description="Disordered" evidence="1">
    <location>
        <begin position="213"/>
        <end position="247"/>
    </location>
</feature>
<dbReference type="AlphaFoldDB" id="A0A1R0H0B3"/>
<name>A0A1R0H0B3_9FUNG</name>
<feature type="compositionally biased region" description="Polar residues" evidence="1">
    <location>
        <begin position="507"/>
        <end position="536"/>
    </location>
</feature>
<protein>
    <submittedName>
        <fullName evidence="2">Uncharacterized protein</fullName>
    </submittedName>
</protein>
<sequence>MRKREPQLDEEDPFATPRIPFTEIPVYKELSEAFPSIEEDFFRTPLSEDDRKNALYTCTKTSSMSYVPPLLNDSASTAYVYRKIQDNPGVIVADDPDIVFSNTMRVLLSEIATAVTQNILDNLHKGMKFPGRIKQIVLNEIKLLMNQNAFDAFLASKKKEMRKRRDQLFCKRHQVAVSCEASGSNVAMSQTAAASTTIAPSIHPQLNHQNFWGRGHGRGSHPKHSPPVKSSEFLGKRPRKRVSVETQSGPPVGECLAIFWSVWTKLTGSQWVWDIVVKGFQTPLRDLKPSTTDSNDSLTSLFVVQGRLDGLRPSKRPSTTKGPNRLNEEDGTAPQTTFSGGGAKLTIHLRRHMIKMDPAAHAVLKDEVASLLAKKTIEEVNTRDPGFYSDLFVIPKKTGGLRPGSSQRGQEIIEHRENRIDMSIELRRESSGDFSCSSSETSNSQEVIRIEEPITVESEVLEVDNTYPGIDAYQHQEAIDSIICAPAPEFCWKKLPKLQLGNMGQSLHMSSMESNPTNNSEGAPETSTNYTGNSTMEDSDLVPRPAETIVQSTFVTTSDNGNTRHKKRKIADVEEQSLAPDGMEN</sequence>
<evidence type="ECO:0000313" key="2">
    <source>
        <dbReference type="EMBL" id="OLY82575.1"/>
    </source>
</evidence>
<feature type="compositionally biased region" description="Basic residues" evidence="1">
    <location>
        <begin position="215"/>
        <end position="226"/>
    </location>
</feature>
<accession>A0A1R0H0B3</accession>
<evidence type="ECO:0000313" key="3">
    <source>
        <dbReference type="Proteomes" id="UP000187455"/>
    </source>
</evidence>
<gene>
    <name evidence="2" type="ORF">AYI68_g3303</name>
</gene>
<reference evidence="2 3" key="1">
    <citation type="journal article" date="2016" name="Mol. Biol. Evol.">
        <title>Genome-Wide Survey of Gut Fungi (Harpellales) Reveals the First Horizontally Transferred Ubiquitin Gene from a Mosquito Host.</title>
        <authorList>
            <person name="Wang Y."/>
            <person name="White M.M."/>
            <person name="Kvist S."/>
            <person name="Moncalvo J.M."/>
        </authorList>
    </citation>
    <scope>NUCLEOTIDE SEQUENCE [LARGE SCALE GENOMIC DNA]</scope>
    <source>
        <strain evidence="2 3">ALG-7-W6</strain>
    </source>
</reference>
<feature type="region of interest" description="Disordered" evidence="1">
    <location>
        <begin position="310"/>
        <end position="341"/>
    </location>
</feature>
<proteinExistence type="predicted"/>
<dbReference type="Proteomes" id="UP000187455">
    <property type="component" value="Unassembled WGS sequence"/>
</dbReference>
<feature type="region of interest" description="Disordered" evidence="1">
    <location>
        <begin position="507"/>
        <end position="585"/>
    </location>
</feature>
<keyword evidence="3" id="KW-1185">Reference proteome</keyword>
<dbReference type="EMBL" id="LSSL01001411">
    <property type="protein sequence ID" value="OLY82575.1"/>
    <property type="molecule type" value="Genomic_DNA"/>
</dbReference>
<feature type="compositionally biased region" description="Polar residues" evidence="1">
    <location>
        <begin position="549"/>
        <end position="561"/>
    </location>
</feature>
<dbReference type="OrthoDB" id="10682715at2759"/>
<evidence type="ECO:0000256" key="1">
    <source>
        <dbReference type="SAM" id="MobiDB-lite"/>
    </source>
</evidence>